<proteinExistence type="inferred from homology"/>
<feature type="binding site" evidence="5">
    <location>
        <begin position="115"/>
        <end position="118"/>
    </location>
    <ligand>
        <name>FAD</name>
        <dbReference type="ChEBI" id="CHEBI:57692"/>
    </ligand>
</feature>
<evidence type="ECO:0000256" key="2">
    <source>
        <dbReference type="ARBA" id="ARBA00010790"/>
    </source>
</evidence>
<dbReference type="SUPFAM" id="SSF54373">
    <property type="entry name" value="FAD-linked reductases, C-terminal domain"/>
    <property type="match status" value="1"/>
</dbReference>
<evidence type="ECO:0000256" key="5">
    <source>
        <dbReference type="PIRSR" id="PIRSR000137-2"/>
    </source>
</evidence>
<evidence type="ECO:0000256" key="3">
    <source>
        <dbReference type="ARBA" id="ARBA00022630"/>
    </source>
</evidence>
<keyword evidence="9" id="KW-1185">Reference proteome</keyword>
<dbReference type="PIRSF" id="PIRSF000137">
    <property type="entry name" value="Alcohol_oxidase"/>
    <property type="match status" value="1"/>
</dbReference>
<evidence type="ECO:0000259" key="7">
    <source>
        <dbReference type="Pfam" id="PF05199"/>
    </source>
</evidence>
<evidence type="ECO:0000313" key="8">
    <source>
        <dbReference type="EMBL" id="KAJ6630515.1"/>
    </source>
</evidence>
<dbReference type="Proteomes" id="UP001151699">
    <property type="component" value="Unassembled WGS sequence"/>
</dbReference>
<dbReference type="GO" id="GO:0016614">
    <property type="term" value="F:oxidoreductase activity, acting on CH-OH group of donors"/>
    <property type="evidence" value="ECO:0007669"/>
    <property type="project" value="InterPro"/>
</dbReference>
<organism evidence="8 9">
    <name type="scientific">Pseudolycoriella hygida</name>
    <dbReference type="NCBI Taxonomy" id="35572"/>
    <lineage>
        <taxon>Eukaryota</taxon>
        <taxon>Metazoa</taxon>
        <taxon>Ecdysozoa</taxon>
        <taxon>Arthropoda</taxon>
        <taxon>Hexapoda</taxon>
        <taxon>Insecta</taxon>
        <taxon>Pterygota</taxon>
        <taxon>Neoptera</taxon>
        <taxon>Endopterygota</taxon>
        <taxon>Diptera</taxon>
        <taxon>Nematocera</taxon>
        <taxon>Sciaroidea</taxon>
        <taxon>Sciaridae</taxon>
        <taxon>Pseudolycoriella</taxon>
    </lineage>
</organism>
<dbReference type="OrthoDB" id="7777022at2759"/>
<evidence type="ECO:0000313" key="9">
    <source>
        <dbReference type="Proteomes" id="UP001151699"/>
    </source>
</evidence>
<dbReference type="Gene3D" id="3.50.50.60">
    <property type="entry name" value="FAD/NAD(P)-binding domain"/>
    <property type="match status" value="1"/>
</dbReference>
<keyword evidence="4 5" id="KW-0274">FAD</keyword>
<comment type="similarity">
    <text evidence="2">Belongs to the GMC oxidoreductase family.</text>
</comment>
<dbReference type="SUPFAM" id="SSF51905">
    <property type="entry name" value="FAD/NAD(P)-binding domain"/>
    <property type="match status" value="1"/>
</dbReference>
<dbReference type="InterPro" id="IPR036188">
    <property type="entry name" value="FAD/NAD-bd_sf"/>
</dbReference>
<reference evidence="8" key="1">
    <citation type="submission" date="2022-07" db="EMBL/GenBank/DDBJ databases">
        <authorList>
            <person name="Trinca V."/>
            <person name="Uliana J.V.C."/>
            <person name="Torres T.T."/>
            <person name="Ward R.J."/>
            <person name="Monesi N."/>
        </authorList>
    </citation>
    <scope>NUCLEOTIDE SEQUENCE</scope>
    <source>
        <strain evidence="8">HSMRA1968</strain>
        <tissue evidence="8">Whole embryos</tissue>
    </source>
</reference>
<dbReference type="PANTHER" id="PTHR11552">
    <property type="entry name" value="GLUCOSE-METHANOL-CHOLINE GMC OXIDOREDUCTASE"/>
    <property type="match status" value="1"/>
</dbReference>
<dbReference type="Pfam" id="PF00732">
    <property type="entry name" value="GMC_oxred_N"/>
    <property type="match status" value="1"/>
</dbReference>
<dbReference type="EMBL" id="WJQU01002774">
    <property type="protein sequence ID" value="KAJ6630515.1"/>
    <property type="molecule type" value="Genomic_DNA"/>
</dbReference>
<feature type="binding site" evidence="5">
    <location>
        <position position="246"/>
    </location>
    <ligand>
        <name>FAD</name>
        <dbReference type="ChEBI" id="CHEBI:57692"/>
    </ligand>
</feature>
<dbReference type="GO" id="GO:0050660">
    <property type="term" value="F:flavin adenine dinucleotide binding"/>
    <property type="evidence" value="ECO:0007669"/>
    <property type="project" value="InterPro"/>
</dbReference>
<dbReference type="AlphaFoldDB" id="A0A9Q0MKX3"/>
<accession>A0A9Q0MKX3</accession>
<feature type="domain" description="Glucose-methanol-choline oxidoreductase C-terminal" evidence="7">
    <location>
        <begin position="427"/>
        <end position="559"/>
    </location>
</feature>
<dbReference type="PANTHER" id="PTHR11552:SF147">
    <property type="entry name" value="CHOLINE DEHYDROGENASE, MITOCHONDRIAL"/>
    <property type="match status" value="1"/>
</dbReference>
<dbReference type="InterPro" id="IPR007867">
    <property type="entry name" value="GMC_OxRtase_C"/>
</dbReference>
<comment type="caution">
    <text evidence="8">The sequence shown here is derived from an EMBL/GenBank/DDBJ whole genome shotgun (WGS) entry which is preliminary data.</text>
</comment>
<dbReference type="InterPro" id="IPR000172">
    <property type="entry name" value="GMC_OxRdtase_N"/>
</dbReference>
<dbReference type="Pfam" id="PF05199">
    <property type="entry name" value="GMC_oxred_C"/>
    <property type="match status" value="1"/>
</dbReference>
<sequence>MEMYRETDYKNTMLELATEHNVPKIKSYDFIIVGGGSAGCVLAGRLSEHFNVLLLEAGGSPPPATYVPYFTADVGLDPSINYFYKSVPQQHAALCCNGITTTHTGRMLGGSGSHNDMVHSRGSPRDYDNWATLLNDTSFNYENVVTYFKRMEKFVGQKFGADNNEYYGNDGPIEIHTSVLPVLDLWMEAASELGYEFDDPNGFQRESFTPMNVASKNGQRSSSYTEYVKPYEQSRDTLTVIRYANVSEVLLDENRKAYGVAYSRHGIPQIAYAEKEVILSAGVFSSPLLLMKSGIGPVNVLNAAEIPVKVPFESVGQNLGEHPSFIMNGFTVNDTSIFPKMDAGDTEKVVADFEKGEGVLSLVSEGPQAFITSSVAEPGWPDLWLEMHPLVRVNGEAQRINFYNVVGRPKSIGYLSLDTEKYKEGIRDDVQLALVDYNFLSHQDDVVAMLEGVKFIFKIVETQAFQSIGLAYSAPPDPACSEFTFLSDEYWICKMKQNTHSWIHMVGTCRLGPDTDDSNASVVDTKFRVRGVSNLRIVDASVIPVVTNANLNAPVMMLAEKAAEEIINFYIPSETTEPLTVAPTAPTAPTASTNPIGGSSGSFSINSTKLTVLFVTLILLFSFQ</sequence>
<feature type="domain" description="Glucose-methanol-choline oxidoreductase N-terminal" evidence="6">
    <location>
        <begin position="28"/>
        <end position="323"/>
    </location>
</feature>
<evidence type="ECO:0000256" key="1">
    <source>
        <dbReference type="ARBA" id="ARBA00001974"/>
    </source>
</evidence>
<name>A0A9Q0MKX3_9DIPT</name>
<keyword evidence="3" id="KW-0285">Flavoprotein</keyword>
<protein>
    <submittedName>
        <fullName evidence="8">Glucose dehydrogenase [FAD, quinone]</fullName>
    </submittedName>
</protein>
<gene>
    <name evidence="8" type="primary">Gld_14</name>
    <name evidence="8" type="ORF">Bhyg_16705</name>
</gene>
<dbReference type="Gene3D" id="3.30.560.10">
    <property type="entry name" value="Glucose Oxidase, domain 3"/>
    <property type="match status" value="1"/>
</dbReference>
<evidence type="ECO:0000259" key="6">
    <source>
        <dbReference type="Pfam" id="PF00732"/>
    </source>
</evidence>
<comment type="cofactor">
    <cofactor evidence="1 5">
        <name>FAD</name>
        <dbReference type="ChEBI" id="CHEBI:57692"/>
    </cofactor>
</comment>
<evidence type="ECO:0000256" key="4">
    <source>
        <dbReference type="ARBA" id="ARBA00022827"/>
    </source>
</evidence>
<dbReference type="InterPro" id="IPR012132">
    <property type="entry name" value="GMC_OxRdtase"/>
</dbReference>